<organism evidence="1 2">
    <name type="scientific">Alkanindiges illinoisensis</name>
    <dbReference type="NCBI Taxonomy" id="197183"/>
    <lineage>
        <taxon>Bacteria</taxon>
        <taxon>Pseudomonadati</taxon>
        <taxon>Pseudomonadota</taxon>
        <taxon>Gammaproteobacteria</taxon>
        <taxon>Moraxellales</taxon>
        <taxon>Moraxellaceae</taxon>
        <taxon>Alkanindiges</taxon>
    </lineage>
</organism>
<keyword evidence="2" id="KW-1185">Reference proteome</keyword>
<sequence>MKQWKRKCRLTVQVQKGQEDALDLSEMRITFRISQATVDNPKFAEIYIYNLSPDTMNRLSGENGFGETGQTVILEAGYDGELDIVFKGQVFQYRRGRDNPTDTWLCILAQSGNNAVNYAVVNKSLPAGMTQQQIRDDLKEEFKKCGVDAGYMCDVSDQGLPRGKTFSGMLRDYVKQFTQTNNTDLVIEDDQAVMIPRGGGNGEPAFVMTPETGLIGMPQLTTEGLKVTCLLNPRLKWGGQVQVDMSRIQTQSFDIGYSGQYVDQPYKDIKSAQGINGFYNIVSVNHSGDTRGDDWYTELVCVGVGSKATPLTGAAIKAVQ</sequence>
<dbReference type="EMBL" id="SNTY01000012">
    <property type="protein sequence ID" value="TEU30074.1"/>
    <property type="molecule type" value="Genomic_DNA"/>
</dbReference>
<evidence type="ECO:0000313" key="2">
    <source>
        <dbReference type="Proteomes" id="UP000297834"/>
    </source>
</evidence>
<dbReference type="AlphaFoldDB" id="A0A4Y7XEI7"/>
<comment type="caution">
    <text evidence="1">The sequence shown here is derived from an EMBL/GenBank/DDBJ whole genome shotgun (WGS) entry which is preliminary data.</text>
</comment>
<evidence type="ECO:0000313" key="1">
    <source>
        <dbReference type="EMBL" id="TEU30074.1"/>
    </source>
</evidence>
<protein>
    <recommendedName>
        <fullName evidence="3">Bacteriophage protein</fullName>
    </recommendedName>
</protein>
<gene>
    <name evidence="1" type="ORF">E2B99_03265</name>
</gene>
<dbReference type="Pfam" id="PF22759">
    <property type="entry name" value="E217_GP41"/>
    <property type="match status" value="1"/>
</dbReference>
<evidence type="ECO:0008006" key="3">
    <source>
        <dbReference type="Google" id="ProtNLM"/>
    </source>
</evidence>
<name>A0A4Y7XEI7_9GAMM</name>
<proteinExistence type="predicted"/>
<dbReference type="OrthoDB" id="2087522at2"/>
<dbReference type="InterPro" id="IPR054496">
    <property type="entry name" value="E217_GP41"/>
</dbReference>
<accession>A0A4Y7XEI7</accession>
<reference evidence="1 2" key="1">
    <citation type="submission" date="2019-03" db="EMBL/GenBank/DDBJ databases">
        <title>Alkanindiges illinoisensis: a potential pathogenic isolated from ascites of a gastric cancer patient with abdominal metastasis.</title>
        <authorList>
            <person name="Hu X."/>
            <person name="Yang B."/>
            <person name="Yan X."/>
            <person name="Lin L."/>
            <person name="Zhao H."/>
            <person name="Zhou F."/>
            <person name="Su B."/>
            <person name="Chen J."/>
            <person name="Rui Y."/>
            <person name="Wang Q."/>
            <person name="Zheng L."/>
        </authorList>
    </citation>
    <scope>NUCLEOTIDE SEQUENCE [LARGE SCALE GENOMIC DNA]</scope>
    <source>
        <strain evidence="1 2">NFYY 23406</strain>
    </source>
</reference>
<dbReference type="RefSeq" id="WP_134243555.1">
    <property type="nucleotide sequence ID" value="NZ_SNTY01000012.1"/>
</dbReference>
<dbReference type="Proteomes" id="UP000297834">
    <property type="component" value="Unassembled WGS sequence"/>
</dbReference>
<dbReference type="NCBIfam" id="NF047561">
    <property type="entry name" value="orf58_phage_fam"/>
    <property type="match status" value="1"/>
</dbReference>